<dbReference type="AlphaFoldDB" id="A0A427XPJ3"/>
<feature type="transmembrane region" description="Helical" evidence="6">
    <location>
        <begin position="200"/>
        <end position="221"/>
    </location>
</feature>
<dbReference type="Gene3D" id="1.20.1250.20">
    <property type="entry name" value="MFS general substrate transporter like domains"/>
    <property type="match status" value="2"/>
</dbReference>
<feature type="transmembrane region" description="Helical" evidence="6">
    <location>
        <begin position="318"/>
        <end position="339"/>
    </location>
</feature>
<dbReference type="SUPFAM" id="SSF103473">
    <property type="entry name" value="MFS general substrate transporter"/>
    <property type="match status" value="1"/>
</dbReference>
<keyword evidence="4 6" id="KW-1133">Transmembrane helix</keyword>
<dbReference type="InterPro" id="IPR011701">
    <property type="entry name" value="MFS"/>
</dbReference>
<organism evidence="7 8">
    <name type="scientific">Saitozyma podzolica</name>
    <dbReference type="NCBI Taxonomy" id="1890683"/>
    <lineage>
        <taxon>Eukaryota</taxon>
        <taxon>Fungi</taxon>
        <taxon>Dikarya</taxon>
        <taxon>Basidiomycota</taxon>
        <taxon>Agaricomycotina</taxon>
        <taxon>Tremellomycetes</taxon>
        <taxon>Tremellales</taxon>
        <taxon>Trimorphomycetaceae</taxon>
        <taxon>Saitozyma</taxon>
    </lineage>
</organism>
<evidence type="ECO:0000256" key="2">
    <source>
        <dbReference type="ARBA" id="ARBA00022448"/>
    </source>
</evidence>
<evidence type="ECO:0000256" key="4">
    <source>
        <dbReference type="ARBA" id="ARBA00022989"/>
    </source>
</evidence>
<evidence type="ECO:0000313" key="7">
    <source>
        <dbReference type="EMBL" id="RSH80756.1"/>
    </source>
</evidence>
<reference evidence="7 8" key="1">
    <citation type="submission" date="2018-11" db="EMBL/GenBank/DDBJ databases">
        <title>Genome sequence of Saitozyma podzolica DSM 27192.</title>
        <authorList>
            <person name="Aliyu H."/>
            <person name="Gorte O."/>
            <person name="Ochsenreither K."/>
        </authorList>
    </citation>
    <scope>NUCLEOTIDE SEQUENCE [LARGE SCALE GENOMIC DNA]</scope>
    <source>
        <strain evidence="7 8">DSM 27192</strain>
    </source>
</reference>
<protein>
    <recommendedName>
        <fullName evidence="9">Major facilitator superfamily (MFS) profile domain-containing protein</fullName>
    </recommendedName>
</protein>
<feature type="transmembrane region" description="Helical" evidence="6">
    <location>
        <begin position="466"/>
        <end position="486"/>
    </location>
</feature>
<dbReference type="Proteomes" id="UP000279259">
    <property type="component" value="Unassembled WGS sequence"/>
</dbReference>
<evidence type="ECO:0000256" key="6">
    <source>
        <dbReference type="SAM" id="Phobius"/>
    </source>
</evidence>
<evidence type="ECO:0008006" key="9">
    <source>
        <dbReference type="Google" id="ProtNLM"/>
    </source>
</evidence>
<feature type="transmembrane region" description="Helical" evidence="6">
    <location>
        <begin position="73"/>
        <end position="91"/>
    </location>
</feature>
<feature type="transmembrane region" description="Helical" evidence="6">
    <location>
        <begin position="141"/>
        <end position="160"/>
    </location>
</feature>
<feature type="transmembrane region" description="Helical" evidence="6">
    <location>
        <begin position="111"/>
        <end position="129"/>
    </location>
</feature>
<dbReference type="EMBL" id="RSCD01000033">
    <property type="protein sequence ID" value="RSH80756.1"/>
    <property type="molecule type" value="Genomic_DNA"/>
</dbReference>
<dbReference type="GO" id="GO:0022857">
    <property type="term" value="F:transmembrane transporter activity"/>
    <property type="evidence" value="ECO:0007669"/>
    <property type="project" value="InterPro"/>
</dbReference>
<comment type="subcellular location">
    <subcellularLocation>
        <location evidence="1">Membrane</location>
        <topology evidence="1">Multi-pass membrane protein</topology>
    </subcellularLocation>
</comment>
<feature type="transmembrane region" description="Helical" evidence="6">
    <location>
        <begin position="434"/>
        <end position="454"/>
    </location>
</feature>
<sequence length="531" mass="58497">MIHPTPLDDHESNTATDDKLDATHLEAGHEHTTVFDAKDLAGEDDDAARALEGQELEGTEAEVKALRRRMDSILVPLMALGVGMLLVDKTAIGSAATLTLQSDLHLVGAQYSWAISIYFFGLLLGTYPANLLCQKFHTGRVVGCAYLAWGSVMLCTMAVTDYRGLYIVRFFLGLFESANNPAFVLITARFWTPKEQPLRYALWALGNVILPIPFLVIFYALGTVSPHPLPPWKWIFCLLGSLTIVVGIVILIVLPDSPSNWRFFTPRQRAIAVARIARAQTGIKSHVLKPYQIKEAVLDPKIWICAFMFMCQQPAPTIVNNFSGIIIKGYGFTGLESLLLQIPSWIVPCVAMPLVGCLTTFVPALQNRKSLVIVVVSLISLISEVMLYVYPPVPGANKAIPLAFISLLSIDQAIYPLINTLVGQNSGGATKRQTAVAMVWSIYCISNIAVPQSFKASQSPRYQDGVIVTISAQATLVLLALGYYVLCNAENRRREKEMEEQGLTTQEDKARILAGLADETDKRNPLFRYLP</sequence>
<keyword evidence="2" id="KW-0813">Transport</keyword>
<evidence type="ECO:0000256" key="5">
    <source>
        <dbReference type="ARBA" id="ARBA00023136"/>
    </source>
</evidence>
<comment type="caution">
    <text evidence="7">The sequence shown here is derived from an EMBL/GenBank/DDBJ whole genome shotgun (WGS) entry which is preliminary data.</text>
</comment>
<feature type="transmembrane region" description="Helical" evidence="6">
    <location>
        <begin position="371"/>
        <end position="390"/>
    </location>
</feature>
<gene>
    <name evidence="7" type="ORF">EHS25_007092</name>
</gene>
<evidence type="ECO:0000313" key="8">
    <source>
        <dbReference type="Proteomes" id="UP000279259"/>
    </source>
</evidence>
<dbReference type="GO" id="GO:0016020">
    <property type="term" value="C:membrane"/>
    <property type="evidence" value="ECO:0007669"/>
    <property type="project" value="UniProtKB-SubCell"/>
</dbReference>
<feature type="transmembrane region" description="Helical" evidence="6">
    <location>
        <begin position="345"/>
        <end position="364"/>
    </location>
</feature>
<dbReference type="OrthoDB" id="2580829at2759"/>
<keyword evidence="5 6" id="KW-0472">Membrane</keyword>
<feature type="transmembrane region" description="Helical" evidence="6">
    <location>
        <begin position="402"/>
        <end position="422"/>
    </location>
</feature>
<dbReference type="InterPro" id="IPR036259">
    <property type="entry name" value="MFS_trans_sf"/>
</dbReference>
<evidence type="ECO:0000256" key="3">
    <source>
        <dbReference type="ARBA" id="ARBA00022692"/>
    </source>
</evidence>
<dbReference type="STRING" id="1890683.A0A427XPJ3"/>
<feature type="transmembrane region" description="Helical" evidence="6">
    <location>
        <begin position="233"/>
        <end position="254"/>
    </location>
</feature>
<name>A0A427XPJ3_9TREE</name>
<dbReference type="PANTHER" id="PTHR43791:SF55">
    <property type="entry name" value="TRANSPORTER, PUTATIVE (AFU_ORTHOLOGUE AFUA_6G01820)-RELATED"/>
    <property type="match status" value="1"/>
</dbReference>
<feature type="transmembrane region" description="Helical" evidence="6">
    <location>
        <begin position="166"/>
        <end position="188"/>
    </location>
</feature>
<proteinExistence type="predicted"/>
<dbReference type="PANTHER" id="PTHR43791">
    <property type="entry name" value="PERMEASE-RELATED"/>
    <property type="match status" value="1"/>
</dbReference>
<keyword evidence="8" id="KW-1185">Reference proteome</keyword>
<accession>A0A427XPJ3</accession>
<keyword evidence="3 6" id="KW-0812">Transmembrane</keyword>
<evidence type="ECO:0000256" key="1">
    <source>
        <dbReference type="ARBA" id="ARBA00004141"/>
    </source>
</evidence>
<dbReference type="Pfam" id="PF07690">
    <property type="entry name" value="MFS_1"/>
    <property type="match status" value="1"/>
</dbReference>